<proteinExistence type="predicted"/>
<feature type="transmembrane region" description="Helical" evidence="2">
    <location>
        <begin position="14"/>
        <end position="31"/>
    </location>
</feature>
<dbReference type="NCBIfam" id="TIGR00797">
    <property type="entry name" value="matE"/>
    <property type="match status" value="1"/>
</dbReference>
<feature type="transmembrane region" description="Helical" evidence="2">
    <location>
        <begin position="105"/>
        <end position="128"/>
    </location>
</feature>
<dbReference type="InterPro" id="IPR050222">
    <property type="entry name" value="MATE_MdtK"/>
</dbReference>
<keyword evidence="2" id="KW-0472">Membrane</keyword>
<dbReference type="GO" id="GO:0042910">
    <property type="term" value="F:xenobiotic transmembrane transporter activity"/>
    <property type="evidence" value="ECO:0007669"/>
    <property type="project" value="InterPro"/>
</dbReference>
<sequence>MTGMSRATLRYREIISLSAPIAGIQFAQVALTTVDLMMMGLIGVGAVAAGGLGLLLYNQLRTMCVGMVTGVGNLVAGAVGRAEKRTGSVGIDDEGREEVRDLVRAALLIATLVGVAAGGFLVALGHVLPLLGQDPAVVALAQPIMLTLAPGLLPMVWMNVLRQFAVGMRRPGSLLVVTLVSIGVNALLNAVFIYGWLGLPRLGLAGIGLSTTLVQVWTFLVYFRMIRRDATLRELMVLDGWRARRATVARIARMGTPIALTYGSEAAITSIASLFMGTFGPVALAASNVVNQLAYIVYQVNIGLSQGTSILVSRALGRGETDEIGPIAHQALAISLALMGAIGLVYVLAPHVVLGAFLGGQEDGAVLAMASVLLWFAIAHQLFKGSQNICVGLLRGLGNTKAGLWNTLIGYWLIGIPAMALCAHTAAWGAYGVWFGLCLGFGATSLLLWVRFTAELRRFTAAQGESDGVPAA</sequence>
<evidence type="ECO:0000313" key="3">
    <source>
        <dbReference type="EMBL" id="MBB4000708.1"/>
    </source>
</evidence>
<gene>
    <name evidence="3" type="ORF">GGR04_004588</name>
</gene>
<reference evidence="3 4" key="1">
    <citation type="submission" date="2020-08" db="EMBL/GenBank/DDBJ databases">
        <title>Genomic Encyclopedia of Type Strains, Phase IV (KMG-IV): sequencing the most valuable type-strain genomes for metagenomic binning, comparative biology and taxonomic classification.</title>
        <authorList>
            <person name="Goeker M."/>
        </authorList>
    </citation>
    <scope>NUCLEOTIDE SEQUENCE [LARGE SCALE GENOMIC DNA]</scope>
    <source>
        <strain evidence="3 4">DSM 102238</strain>
    </source>
</reference>
<keyword evidence="4" id="KW-1185">Reference proteome</keyword>
<feature type="transmembrane region" description="Helical" evidence="2">
    <location>
        <begin position="37"/>
        <end position="57"/>
    </location>
</feature>
<feature type="transmembrane region" description="Helical" evidence="2">
    <location>
        <begin position="364"/>
        <end position="383"/>
    </location>
</feature>
<feature type="transmembrane region" description="Helical" evidence="2">
    <location>
        <begin position="173"/>
        <end position="196"/>
    </location>
</feature>
<feature type="transmembrane region" description="Helical" evidence="2">
    <location>
        <begin position="404"/>
        <end position="427"/>
    </location>
</feature>
<keyword evidence="1" id="KW-0813">Transport</keyword>
<feature type="transmembrane region" description="Helical" evidence="2">
    <location>
        <begin position="336"/>
        <end position="358"/>
    </location>
</feature>
<keyword evidence="2" id="KW-1133">Transmembrane helix</keyword>
<dbReference type="RefSeq" id="WP_246393566.1">
    <property type="nucleotide sequence ID" value="NZ_JACIEK010000027.1"/>
</dbReference>
<dbReference type="Pfam" id="PF01554">
    <property type="entry name" value="MatE"/>
    <property type="match status" value="2"/>
</dbReference>
<feature type="transmembrane region" description="Helical" evidence="2">
    <location>
        <begin position="433"/>
        <end position="450"/>
    </location>
</feature>
<dbReference type="CDD" id="cd13131">
    <property type="entry name" value="MATE_NorM_like"/>
    <property type="match status" value="1"/>
</dbReference>
<dbReference type="GO" id="GO:0005886">
    <property type="term" value="C:plasma membrane"/>
    <property type="evidence" value="ECO:0007669"/>
    <property type="project" value="TreeGrafter"/>
</dbReference>
<name>A0A7W6MMC4_9HYPH</name>
<dbReference type="GO" id="GO:0015297">
    <property type="term" value="F:antiporter activity"/>
    <property type="evidence" value="ECO:0007669"/>
    <property type="project" value="InterPro"/>
</dbReference>
<comment type="caution">
    <text evidence="3">The sequence shown here is derived from an EMBL/GenBank/DDBJ whole genome shotgun (WGS) entry which is preliminary data.</text>
</comment>
<feature type="transmembrane region" description="Helical" evidence="2">
    <location>
        <begin position="140"/>
        <end position="161"/>
    </location>
</feature>
<accession>A0A7W6MMC4</accession>
<protein>
    <submittedName>
        <fullName evidence="3">MATE family multidrug resistance protein</fullName>
    </submittedName>
</protein>
<dbReference type="PANTHER" id="PTHR43298:SF2">
    <property type="entry name" value="FMN_FAD EXPORTER YEEO-RELATED"/>
    <property type="match status" value="1"/>
</dbReference>
<dbReference type="InterPro" id="IPR002528">
    <property type="entry name" value="MATE_fam"/>
</dbReference>
<dbReference type="Proteomes" id="UP000542776">
    <property type="component" value="Unassembled WGS sequence"/>
</dbReference>
<organism evidence="3 4">
    <name type="scientific">Aureimonas pseudogalii</name>
    <dbReference type="NCBI Taxonomy" id="1744844"/>
    <lineage>
        <taxon>Bacteria</taxon>
        <taxon>Pseudomonadati</taxon>
        <taxon>Pseudomonadota</taxon>
        <taxon>Alphaproteobacteria</taxon>
        <taxon>Hyphomicrobiales</taxon>
        <taxon>Aurantimonadaceae</taxon>
        <taxon>Aureimonas</taxon>
    </lineage>
</organism>
<keyword evidence="2" id="KW-0812">Transmembrane</keyword>
<evidence type="ECO:0000256" key="2">
    <source>
        <dbReference type="SAM" id="Phobius"/>
    </source>
</evidence>
<feature type="transmembrane region" description="Helical" evidence="2">
    <location>
        <begin position="202"/>
        <end position="223"/>
    </location>
</feature>
<evidence type="ECO:0000313" key="4">
    <source>
        <dbReference type="Proteomes" id="UP000542776"/>
    </source>
</evidence>
<dbReference type="PANTHER" id="PTHR43298">
    <property type="entry name" value="MULTIDRUG RESISTANCE PROTEIN NORM-RELATED"/>
    <property type="match status" value="1"/>
</dbReference>
<dbReference type="AlphaFoldDB" id="A0A7W6MMC4"/>
<evidence type="ECO:0000256" key="1">
    <source>
        <dbReference type="ARBA" id="ARBA00022448"/>
    </source>
</evidence>
<dbReference type="EMBL" id="JACIEK010000027">
    <property type="protein sequence ID" value="MBB4000708.1"/>
    <property type="molecule type" value="Genomic_DNA"/>
</dbReference>